<evidence type="ECO:0000313" key="3">
    <source>
        <dbReference type="EMBL" id="TDL95367.1"/>
    </source>
</evidence>
<evidence type="ECO:0000259" key="2">
    <source>
        <dbReference type="Pfam" id="PF03703"/>
    </source>
</evidence>
<dbReference type="InterPro" id="IPR005182">
    <property type="entry name" value="YdbS-like_PH"/>
</dbReference>
<keyword evidence="1" id="KW-0812">Transmembrane</keyword>
<dbReference type="PANTHER" id="PTHR34473:SF2">
    <property type="entry name" value="UPF0699 TRANSMEMBRANE PROTEIN YDBT"/>
    <property type="match status" value="1"/>
</dbReference>
<dbReference type="Pfam" id="PF03703">
    <property type="entry name" value="bPH_2"/>
    <property type="match status" value="3"/>
</dbReference>
<gene>
    <name evidence="3" type="ORF">ERX40_10310</name>
</gene>
<feature type="transmembrane region" description="Helical" evidence="1">
    <location>
        <begin position="197"/>
        <end position="221"/>
    </location>
</feature>
<keyword evidence="4" id="KW-1185">Reference proteome</keyword>
<dbReference type="PIRSF" id="PIRSF026631">
    <property type="entry name" value="UCP026631"/>
    <property type="match status" value="1"/>
</dbReference>
<dbReference type="AlphaFoldDB" id="A0A9Q8CB55"/>
<protein>
    <recommendedName>
        <fullName evidence="2">YdbS-like PH domain-containing protein</fullName>
    </recommendedName>
</protein>
<dbReference type="Proteomes" id="UP000295280">
    <property type="component" value="Unassembled WGS sequence"/>
</dbReference>
<evidence type="ECO:0000313" key="4">
    <source>
        <dbReference type="Proteomes" id="UP000295280"/>
    </source>
</evidence>
<reference evidence="3 4" key="1">
    <citation type="submission" date="2019-01" db="EMBL/GenBank/DDBJ databases">
        <title>Draft genome sequences of the type strains of six Macrococcus species.</title>
        <authorList>
            <person name="Mazhar S."/>
            <person name="Altermann E."/>
            <person name="Hill C."/>
            <person name="Mcauliffe O."/>
        </authorList>
    </citation>
    <scope>NUCLEOTIDE SEQUENCE [LARGE SCALE GENOMIC DNA]</scope>
    <source>
        <strain evidence="3 4">ATCC 51828</strain>
    </source>
</reference>
<feature type="transmembrane region" description="Helical" evidence="1">
    <location>
        <begin position="378"/>
        <end position="396"/>
    </location>
</feature>
<dbReference type="EMBL" id="SCWD01000007">
    <property type="protein sequence ID" value="TDL95367.1"/>
    <property type="molecule type" value="Genomic_DNA"/>
</dbReference>
<feature type="domain" description="YdbS-like PH" evidence="2">
    <location>
        <begin position="420"/>
        <end position="500"/>
    </location>
</feature>
<keyword evidence="1" id="KW-1133">Transmembrane helix</keyword>
<feature type="transmembrane region" description="Helical" evidence="1">
    <location>
        <begin position="67"/>
        <end position="94"/>
    </location>
</feature>
<proteinExistence type="predicted"/>
<feature type="domain" description="YdbS-like PH" evidence="2">
    <location>
        <begin position="89"/>
        <end position="162"/>
    </location>
</feature>
<comment type="caution">
    <text evidence="3">The sequence shown here is derived from an EMBL/GenBank/DDBJ whole genome shotgun (WGS) entry which is preliminary data.</text>
</comment>
<keyword evidence="1" id="KW-0472">Membrane</keyword>
<feature type="transmembrane region" description="Helical" evidence="1">
    <location>
        <begin position="241"/>
        <end position="266"/>
    </location>
</feature>
<name>A0A9Q8CB55_9STAP</name>
<organism evidence="3 4">
    <name type="scientific">Macrococcus carouselicus</name>
    <dbReference type="NCBI Taxonomy" id="69969"/>
    <lineage>
        <taxon>Bacteria</taxon>
        <taxon>Bacillati</taxon>
        <taxon>Bacillota</taxon>
        <taxon>Bacilli</taxon>
        <taxon>Bacillales</taxon>
        <taxon>Staphylococcaceae</taxon>
        <taxon>Macrococcus</taxon>
    </lineage>
</organism>
<accession>A0A9Q8CB55</accession>
<sequence length="512" mass="58855">MKQMKSPDSLLNVSRRWRLMSEHRKLHPITYLSKIFKVVKDNILTLVFALFLVMKNGFKFEDIGDLIFPGILLLSAVIGIVIAVVEAVTTTYWIEDDKLFVKSGWLSVTTKELYIGRIQSIEATRNIVNQVFGGVILEVKTPGEGVKLDTISQTSAEALTHYLETRKQNLAEGTETVEHDQLKPSFEVYYQLKLKDIMLMSVTSGAMGTVLAVVFGLYTQIDEVLNISERLKPLQNQVAGSWLSIAVAVVSILVISYVIGIFVTALKYFNYELTYDGERLKIRHGLFEVKERIIVVKQIQAVEENKSFLRQWLGFTSFSAIITSDSAIESEEENIFGKVDILPFVTRKEGKKVMTQLVPDYYYNEVNRVIPLRSFRRYFQFSWLFIIIVTGLVQYYLFDKAWVAGLVFLAITFVSAWMRYKHSGYIIRNNQITVRETGLFSSTIYQLQEDKLISIHVKDHYFLKKAQLATVELRVSAGSIFTTATLHLMDRQDAEAIYDWFMQKEVRQYEES</sequence>
<feature type="transmembrane region" description="Helical" evidence="1">
    <location>
        <begin position="402"/>
        <end position="420"/>
    </location>
</feature>
<dbReference type="InterPro" id="IPR014529">
    <property type="entry name" value="UCP026631"/>
</dbReference>
<evidence type="ECO:0000256" key="1">
    <source>
        <dbReference type="SAM" id="Phobius"/>
    </source>
</evidence>
<feature type="domain" description="YdbS-like PH" evidence="2">
    <location>
        <begin position="268"/>
        <end position="323"/>
    </location>
</feature>
<dbReference type="PANTHER" id="PTHR34473">
    <property type="entry name" value="UPF0699 TRANSMEMBRANE PROTEIN YDBS"/>
    <property type="match status" value="1"/>
</dbReference>
<dbReference type="OrthoDB" id="2195155at2"/>